<organism evidence="1 2">
    <name type="scientific">Populus trichocarpa</name>
    <name type="common">Western balsam poplar</name>
    <name type="synonym">Populus balsamifera subsp. trichocarpa</name>
    <dbReference type="NCBI Taxonomy" id="3694"/>
    <lineage>
        <taxon>Eukaryota</taxon>
        <taxon>Viridiplantae</taxon>
        <taxon>Streptophyta</taxon>
        <taxon>Embryophyta</taxon>
        <taxon>Tracheophyta</taxon>
        <taxon>Spermatophyta</taxon>
        <taxon>Magnoliopsida</taxon>
        <taxon>eudicotyledons</taxon>
        <taxon>Gunneridae</taxon>
        <taxon>Pentapetalae</taxon>
        <taxon>rosids</taxon>
        <taxon>fabids</taxon>
        <taxon>Malpighiales</taxon>
        <taxon>Salicaceae</taxon>
        <taxon>Saliceae</taxon>
        <taxon>Populus</taxon>
    </lineage>
</organism>
<proteinExistence type="predicted"/>
<protein>
    <submittedName>
        <fullName evidence="1">Uncharacterized protein</fullName>
    </submittedName>
</protein>
<reference evidence="1 2" key="1">
    <citation type="journal article" date="2006" name="Science">
        <title>The genome of black cottonwood, Populus trichocarpa (Torr. &amp; Gray).</title>
        <authorList>
            <person name="Tuskan G.A."/>
            <person name="Difazio S."/>
            <person name="Jansson S."/>
            <person name="Bohlmann J."/>
            <person name="Grigoriev I."/>
            <person name="Hellsten U."/>
            <person name="Putnam N."/>
            <person name="Ralph S."/>
            <person name="Rombauts S."/>
            <person name="Salamov A."/>
            <person name="Schein J."/>
            <person name="Sterck L."/>
            <person name="Aerts A."/>
            <person name="Bhalerao R.R."/>
            <person name="Bhalerao R.P."/>
            <person name="Blaudez D."/>
            <person name="Boerjan W."/>
            <person name="Brun A."/>
            <person name="Brunner A."/>
            <person name="Busov V."/>
            <person name="Campbell M."/>
            <person name="Carlson J."/>
            <person name="Chalot M."/>
            <person name="Chapman J."/>
            <person name="Chen G.L."/>
            <person name="Cooper D."/>
            <person name="Coutinho P.M."/>
            <person name="Couturier J."/>
            <person name="Covert S."/>
            <person name="Cronk Q."/>
            <person name="Cunningham R."/>
            <person name="Davis J."/>
            <person name="Degroeve S."/>
            <person name="Dejardin A."/>
            <person name="Depamphilis C."/>
            <person name="Detter J."/>
            <person name="Dirks B."/>
            <person name="Dubchak I."/>
            <person name="Duplessis S."/>
            <person name="Ehlting J."/>
            <person name="Ellis B."/>
            <person name="Gendler K."/>
            <person name="Goodstein D."/>
            <person name="Gribskov M."/>
            <person name="Grimwood J."/>
            <person name="Groover A."/>
            <person name="Gunter L."/>
            <person name="Hamberger B."/>
            <person name="Heinze B."/>
            <person name="Helariutta Y."/>
            <person name="Henrissat B."/>
            <person name="Holligan D."/>
            <person name="Holt R."/>
            <person name="Huang W."/>
            <person name="Islam-Faridi N."/>
            <person name="Jones S."/>
            <person name="Jones-Rhoades M."/>
            <person name="Jorgensen R."/>
            <person name="Joshi C."/>
            <person name="Kangasjarvi J."/>
            <person name="Karlsson J."/>
            <person name="Kelleher C."/>
            <person name="Kirkpatrick R."/>
            <person name="Kirst M."/>
            <person name="Kohler A."/>
            <person name="Kalluri U."/>
            <person name="Larimer F."/>
            <person name="Leebens-Mack J."/>
            <person name="Leple J.C."/>
            <person name="Locascio P."/>
            <person name="Lou Y."/>
            <person name="Lucas S."/>
            <person name="Martin F."/>
            <person name="Montanini B."/>
            <person name="Napoli C."/>
            <person name="Nelson D.R."/>
            <person name="Nelson C."/>
            <person name="Nieminen K."/>
            <person name="Nilsson O."/>
            <person name="Pereda V."/>
            <person name="Peter G."/>
            <person name="Philippe R."/>
            <person name="Pilate G."/>
            <person name="Poliakov A."/>
            <person name="Razumovskaya J."/>
            <person name="Richardson P."/>
            <person name="Rinaldi C."/>
            <person name="Ritland K."/>
            <person name="Rouze P."/>
            <person name="Ryaboy D."/>
            <person name="Schmutz J."/>
            <person name="Schrader J."/>
            <person name="Segerman B."/>
            <person name="Shin H."/>
            <person name="Siddiqui A."/>
            <person name="Sterky F."/>
            <person name="Terry A."/>
            <person name="Tsai C.J."/>
            <person name="Uberbacher E."/>
            <person name="Unneberg P."/>
            <person name="Vahala J."/>
            <person name="Wall K."/>
            <person name="Wessler S."/>
            <person name="Yang G."/>
            <person name="Yin T."/>
            <person name="Douglas C."/>
            <person name="Marra M."/>
            <person name="Sandberg G."/>
            <person name="Van de Peer Y."/>
            <person name="Rokhsar D."/>
        </authorList>
    </citation>
    <scope>NUCLEOTIDE SEQUENCE [LARGE SCALE GENOMIC DNA]</scope>
    <source>
        <strain evidence="2">cv. Nisqually</strain>
    </source>
</reference>
<keyword evidence="2" id="KW-1185">Reference proteome</keyword>
<evidence type="ECO:0000313" key="2">
    <source>
        <dbReference type="Proteomes" id="UP000006729"/>
    </source>
</evidence>
<dbReference type="Proteomes" id="UP000006729">
    <property type="component" value="Chromosome 5"/>
</dbReference>
<sequence>MSGLTEQRNGALAAIVEENPRIFSSSFCRKQSLEPLLYSNFIIGYPQCCFIC</sequence>
<dbReference type="AlphaFoldDB" id="A0A3N7FX91"/>
<gene>
    <name evidence="1" type="ORF">POPTR_005G258550</name>
</gene>
<name>A0A3N7FX91_POPTR</name>
<evidence type="ECO:0000313" key="1">
    <source>
        <dbReference type="EMBL" id="RQO91071.1"/>
    </source>
</evidence>
<accession>A0A3N7FX91</accession>
<dbReference type="EMBL" id="CM009294">
    <property type="protein sequence ID" value="RQO91071.1"/>
    <property type="molecule type" value="Genomic_DNA"/>
</dbReference>